<dbReference type="Pfam" id="PF02518">
    <property type="entry name" value="HATPase_c"/>
    <property type="match status" value="1"/>
</dbReference>
<dbReference type="Pfam" id="PF00512">
    <property type="entry name" value="HisKA"/>
    <property type="match status" value="1"/>
</dbReference>
<dbReference type="InterPro" id="IPR004358">
    <property type="entry name" value="Sig_transdc_His_kin-like_C"/>
</dbReference>
<reference evidence="13" key="1">
    <citation type="submission" date="2021-02" db="EMBL/GenBank/DDBJ databases">
        <title>Skermanella TT6 skin isolate.</title>
        <authorList>
            <person name="Lee K."/>
            <person name="Ganzorig M."/>
        </authorList>
    </citation>
    <scope>NUCLEOTIDE SEQUENCE</scope>
    <source>
        <strain evidence="13">TT6</strain>
    </source>
</reference>
<dbReference type="Gene3D" id="3.40.50.2300">
    <property type="match status" value="1"/>
</dbReference>
<evidence type="ECO:0000256" key="6">
    <source>
        <dbReference type="PROSITE-ProRule" id="PRU00169"/>
    </source>
</evidence>
<proteinExistence type="predicted"/>
<dbReference type="PROSITE" id="PS50110">
    <property type="entry name" value="RESPONSE_REGULATORY"/>
    <property type="match status" value="1"/>
</dbReference>
<feature type="coiled-coil region" evidence="7">
    <location>
        <begin position="125"/>
        <end position="152"/>
    </location>
</feature>
<protein>
    <recommendedName>
        <fullName evidence="2">histidine kinase</fullName>
        <ecNumber evidence="2">2.7.13.3</ecNumber>
    </recommendedName>
</protein>
<dbReference type="InterPro" id="IPR036097">
    <property type="entry name" value="HisK_dim/P_sf"/>
</dbReference>
<evidence type="ECO:0000259" key="9">
    <source>
        <dbReference type="PROSITE" id="PS50109"/>
    </source>
</evidence>
<dbReference type="InterPro" id="IPR003661">
    <property type="entry name" value="HisK_dim/P_dom"/>
</dbReference>
<dbReference type="Gene3D" id="3.30.450.20">
    <property type="entry name" value="PAS domain"/>
    <property type="match status" value="1"/>
</dbReference>
<keyword evidence="4" id="KW-0808">Transferase</keyword>
<evidence type="ECO:0000256" key="8">
    <source>
        <dbReference type="SAM" id="MobiDB-lite"/>
    </source>
</evidence>
<evidence type="ECO:0000259" key="12">
    <source>
        <dbReference type="PROSITE" id="PS50113"/>
    </source>
</evidence>
<evidence type="ECO:0000256" key="1">
    <source>
        <dbReference type="ARBA" id="ARBA00000085"/>
    </source>
</evidence>
<organism evidence="13 14">
    <name type="scientific">Skermanella cutis</name>
    <dbReference type="NCBI Taxonomy" id="2775420"/>
    <lineage>
        <taxon>Bacteria</taxon>
        <taxon>Pseudomonadati</taxon>
        <taxon>Pseudomonadota</taxon>
        <taxon>Alphaproteobacteria</taxon>
        <taxon>Rhodospirillales</taxon>
        <taxon>Azospirillaceae</taxon>
        <taxon>Skermanella</taxon>
    </lineage>
</organism>
<dbReference type="CDD" id="cd00130">
    <property type="entry name" value="PAS"/>
    <property type="match status" value="1"/>
</dbReference>
<dbReference type="InterPro" id="IPR036890">
    <property type="entry name" value="HATPase_C_sf"/>
</dbReference>
<dbReference type="SMART" id="SM00387">
    <property type="entry name" value="HATPase_c"/>
    <property type="match status" value="1"/>
</dbReference>
<feature type="region of interest" description="Disordered" evidence="8">
    <location>
        <begin position="518"/>
        <end position="541"/>
    </location>
</feature>
<accession>A0ABX7B4M0</accession>
<dbReference type="InterPro" id="IPR003594">
    <property type="entry name" value="HATPase_dom"/>
</dbReference>
<dbReference type="InterPro" id="IPR000014">
    <property type="entry name" value="PAS"/>
</dbReference>
<dbReference type="InterPro" id="IPR011006">
    <property type="entry name" value="CheY-like_superfamily"/>
</dbReference>
<dbReference type="PROSITE" id="PS50112">
    <property type="entry name" value="PAS"/>
    <property type="match status" value="1"/>
</dbReference>
<dbReference type="InterPro" id="IPR001610">
    <property type="entry name" value="PAC"/>
</dbReference>
<dbReference type="InterPro" id="IPR035965">
    <property type="entry name" value="PAS-like_dom_sf"/>
</dbReference>
<evidence type="ECO:0000259" key="10">
    <source>
        <dbReference type="PROSITE" id="PS50110"/>
    </source>
</evidence>
<dbReference type="CDD" id="cd00156">
    <property type="entry name" value="REC"/>
    <property type="match status" value="1"/>
</dbReference>
<dbReference type="SUPFAM" id="SSF55785">
    <property type="entry name" value="PYP-like sensor domain (PAS domain)"/>
    <property type="match status" value="1"/>
</dbReference>
<dbReference type="SMART" id="SM00388">
    <property type="entry name" value="HisKA"/>
    <property type="match status" value="1"/>
</dbReference>
<sequence>MPIADLLAEYFTVTGDVIMVTETEPFAEPGPVITYVSPAFERLTGYPAEYAVGRSPRFLQGGGTDRAALARIRAALERRRPIREDLLNYRRDGTPFWIELAIHPITDARGRLRCFLSVLHDITERKRIEAMLRDAESEARQARRTAEEATLARSRFFAAASHDLRQPYQAIRLLHQLLADRLVDPAHRALAEKLGEAIQAGESLLNVLLDVSALEAGTIRPRMADVAVEGLLTRLAHEMEPQAQAAGLRFRVRPCRASVRSDPVLLQRMISNLLSNALRYTPSGGILLGCRRRGGAIRIEVWDTGIGIPEENLGDVFEDFIQLGNPERDRSRGLGLGLAVVARMAKLLDHRIEVRSVPGRGSMFAVTVPLSERRGGAEVPAAPAPGKRRLEGRTAIVIDDDPIVLESLALVIESWGMSAVRVVSLDELHAALAGVTHPPDLVLADYRLQGDRSGSDAVELVRSRCGTPVPALLLTGDTHPDRLREAAAHGYRILHKPIHPAVLRDQVELLLDQATLPSGSAAVPPAPSSAAALASSESTGT</sequence>
<dbReference type="EMBL" id="CP067420">
    <property type="protein sequence ID" value="QQP89304.1"/>
    <property type="molecule type" value="Genomic_DNA"/>
</dbReference>
<name>A0ABX7B4M0_9PROT</name>
<dbReference type="Proteomes" id="UP000595197">
    <property type="component" value="Chromosome"/>
</dbReference>
<keyword evidence="14" id="KW-1185">Reference proteome</keyword>
<dbReference type="PANTHER" id="PTHR43047:SF9">
    <property type="entry name" value="HISTIDINE KINASE"/>
    <property type="match status" value="1"/>
</dbReference>
<dbReference type="CDD" id="cd00082">
    <property type="entry name" value="HisKA"/>
    <property type="match status" value="1"/>
</dbReference>
<dbReference type="PANTHER" id="PTHR43047">
    <property type="entry name" value="TWO-COMPONENT HISTIDINE PROTEIN KINASE"/>
    <property type="match status" value="1"/>
</dbReference>
<comment type="catalytic activity">
    <reaction evidence="1">
        <text>ATP + protein L-histidine = ADP + protein N-phospho-L-histidine.</text>
        <dbReference type="EC" id="2.7.13.3"/>
    </reaction>
</comment>
<dbReference type="PROSITE" id="PS50109">
    <property type="entry name" value="HIS_KIN"/>
    <property type="match status" value="1"/>
</dbReference>
<evidence type="ECO:0000256" key="5">
    <source>
        <dbReference type="ARBA" id="ARBA00022777"/>
    </source>
</evidence>
<evidence type="ECO:0000256" key="7">
    <source>
        <dbReference type="SAM" id="Coils"/>
    </source>
</evidence>
<gene>
    <name evidence="13" type="ORF">IGS68_25495</name>
</gene>
<feature type="domain" description="Response regulatory" evidence="10">
    <location>
        <begin position="394"/>
        <end position="511"/>
    </location>
</feature>
<dbReference type="Pfam" id="PF00072">
    <property type="entry name" value="Response_reg"/>
    <property type="match status" value="1"/>
</dbReference>
<evidence type="ECO:0000313" key="14">
    <source>
        <dbReference type="Proteomes" id="UP000595197"/>
    </source>
</evidence>
<dbReference type="PROSITE" id="PS50113">
    <property type="entry name" value="PAC"/>
    <property type="match status" value="1"/>
</dbReference>
<keyword evidence="3 6" id="KW-0597">Phosphoprotein</keyword>
<feature type="domain" description="Histidine kinase" evidence="9">
    <location>
        <begin position="159"/>
        <end position="372"/>
    </location>
</feature>
<dbReference type="PRINTS" id="PR00344">
    <property type="entry name" value="BCTRLSENSOR"/>
</dbReference>
<dbReference type="InterPro" id="IPR001789">
    <property type="entry name" value="Sig_transdc_resp-reg_receiver"/>
</dbReference>
<dbReference type="Pfam" id="PF13426">
    <property type="entry name" value="PAS_9"/>
    <property type="match status" value="1"/>
</dbReference>
<dbReference type="EC" id="2.7.13.3" evidence="2"/>
<evidence type="ECO:0000259" key="11">
    <source>
        <dbReference type="PROSITE" id="PS50112"/>
    </source>
</evidence>
<dbReference type="SUPFAM" id="SSF52172">
    <property type="entry name" value="CheY-like"/>
    <property type="match status" value="1"/>
</dbReference>
<dbReference type="Gene3D" id="1.10.287.130">
    <property type="match status" value="1"/>
</dbReference>
<evidence type="ECO:0000256" key="2">
    <source>
        <dbReference type="ARBA" id="ARBA00012438"/>
    </source>
</evidence>
<dbReference type="SUPFAM" id="SSF55874">
    <property type="entry name" value="ATPase domain of HSP90 chaperone/DNA topoisomerase II/histidine kinase"/>
    <property type="match status" value="1"/>
</dbReference>
<dbReference type="SMART" id="SM00448">
    <property type="entry name" value="REC"/>
    <property type="match status" value="1"/>
</dbReference>
<dbReference type="Gene3D" id="3.30.565.10">
    <property type="entry name" value="Histidine kinase-like ATPase, C-terminal domain"/>
    <property type="match status" value="1"/>
</dbReference>
<feature type="domain" description="PAS" evidence="11">
    <location>
        <begin position="33"/>
        <end position="55"/>
    </location>
</feature>
<dbReference type="InterPro" id="IPR000700">
    <property type="entry name" value="PAS-assoc_C"/>
</dbReference>
<feature type="domain" description="PAC" evidence="12">
    <location>
        <begin position="80"/>
        <end position="134"/>
    </location>
</feature>
<feature type="modified residue" description="4-aspartylphosphate" evidence="6">
    <location>
        <position position="445"/>
    </location>
</feature>
<dbReference type="InterPro" id="IPR005467">
    <property type="entry name" value="His_kinase_dom"/>
</dbReference>
<keyword evidence="5" id="KW-0418">Kinase</keyword>
<dbReference type="SUPFAM" id="SSF47384">
    <property type="entry name" value="Homodimeric domain of signal transducing histidine kinase"/>
    <property type="match status" value="1"/>
</dbReference>
<keyword evidence="7" id="KW-0175">Coiled coil</keyword>
<dbReference type="NCBIfam" id="TIGR00229">
    <property type="entry name" value="sensory_box"/>
    <property type="match status" value="1"/>
</dbReference>
<dbReference type="SMART" id="SM00086">
    <property type="entry name" value="PAC"/>
    <property type="match status" value="1"/>
</dbReference>
<evidence type="ECO:0000256" key="4">
    <source>
        <dbReference type="ARBA" id="ARBA00022679"/>
    </source>
</evidence>
<evidence type="ECO:0000256" key="3">
    <source>
        <dbReference type="ARBA" id="ARBA00022553"/>
    </source>
</evidence>
<dbReference type="RefSeq" id="WP_201075399.1">
    <property type="nucleotide sequence ID" value="NZ_CP067420.1"/>
</dbReference>
<evidence type="ECO:0000313" key="13">
    <source>
        <dbReference type="EMBL" id="QQP89304.1"/>
    </source>
</evidence>